<reference evidence="4" key="1">
    <citation type="submission" date="2016-10" db="EMBL/GenBank/DDBJ databases">
        <authorList>
            <person name="Varghese N."/>
            <person name="Submissions S."/>
        </authorList>
    </citation>
    <scope>NUCLEOTIDE SEQUENCE [LARGE SCALE GENOMIC DNA]</scope>
    <source>
        <strain evidence="4">DSM 8987</strain>
    </source>
</reference>
<dbReference type="GO" id="GO:0051301">
    <property type="term" value="P:cell division"/>
    <property type="evidence" value="ECO:0007669"/>
    <property type="project" value="UniProtKB-KW"/>
</dbReference>
<evidence type="ECO:0000256" key="2">
    <source>
        <dbReference type="SAM" id="Phobius"/>
    </source>
</evidence>
<feature type="region of interest" description="Disordered" evidence="1">
    <location>
        <begin position="63"/>
        <end position="167"/>
    </location>
</feature>
<accession>A0A1G7CM40</accession>
<feature type="compositionally biased region" description="Basic and acidic residues" evidence="1">
    <location>
        <begin position="128"/>
        <end position="140"/>
    </location>
</feature>
<dbReference type="STRING" id="57664.SAMN05661003_11026"/>
<keyword evidence="3" id="KW-0132">Cell division</keyword>
<name>A0A1G7CM40_9BACT</name>
<keyword evidence="4" id="KW-1185">Reference proteome</keyword>
<keyword evidence="2" id="KW-1133">Transmembrane helix</keyword>
<dbReference type="AlphaFoldDB" id="A0A1G7CM40"/>
<dbReference type="Pfam" id="PF13103">
    <property type="entry name" value="TonB_2"/>
    <property type="match status" value="1"/>
</dbReference>
<evidence type="ECO:0000313" key="4">
    <source>
        <dbReference type="Proteomes" id="UP000243205"/>
    </source>
</evidence>
<dbReference type="RefSeq" id="WP_092078790.1">
    <property type="nucleotide sequence ID" value="NZ_FNAQ01000010.1"/>
</dbReference>
<feature type="compositionally biased region" description="Pro residues" evidence="1">
    <location>
        <begin position="95"/>
        <end position="127"/>
    </location>
</feature>
<keyword evidence="3" id="KW-0131">Cell cycle</keyword>
<sequence length="320" mass="34823">MSTEQGVSAENSSVPGGLRRTLFVSLGLHLLLLALALSGWQFHRQKPRPQVYQVNLLHKPVMRPQAGRPDAPTKPQKPAAKPAAPARPPQSAKPKAPPKPAEPKAKVPPPAKQPPQPVPPKPAAKPAPKPEPKAAPKAEPKPVVPPKPAPVTKAKEVAKPNIDQQYSQTQDAIAEMRRRQQNAATQESSSRQRIEELKRQLAEQAQRPLPTTAGVTAPVGQVGGSGDQIGVDMRAWIEEKLASNWILPDAYRDRGLRAEMRLRFSPQGALLSFNLIRSSGNAFFDDSVQRAVALLQQEGLPTPPERVLELTIAFDPEEML</sequence>
<dbReference type="OrthoDB" id="5398495at2"/>
<dbReference type="EMBL" id="FNAQ01000010">
    <property type="protein sequence ID" value="SDE40301.1"/>
    <property type="molecule type" value="Genomic_DNA"/>
</dbReference>
<keyword evidence="2" id="KW-0472">Membrane</keyword>
<evidence type="ECO:0000256" key="1">
    <source>
        <dbReference type="SAM" id="MobiDB-lite"/>
    </source>
</evidence>
<feature type="transmembrane region" description="Helical" evidence="2">
    <location>
        <begin position="20"/>
        <end position="40"/>
    </location>
</feature>
<feature type="compositionally biased region" description="Low complexity" evidence="1">
    <location>
        <begin position="73"/>
        <end position="94"/>
    </location>
</feature>
<organism evidence="3 4">
    <name type="scientific">Desulfuromonas thiophila</name>
    <dbReference type="NCBI Taxonomy" id="57664"/>
    <lineage>
        <taxon>Bacteria</taxon>
        <taxon>Pseudomonadati</taxon>
        <taxon>Thermodesulfobacteriota</taxon>
        <taxon>Desulfuromonadia</taxon>
        <taxon>Desulfuromonadales</taxon>
        <taxon>Desulfuromonadaceae</taxon>
        <taxon>Desulfuromonas</taxon>
    </lineage>
</organism>
<proteinExistence type="predicted"/>
<dbReference type="Gene3D" id="3.30.1150.10">
    <property type="match status" value="1"/>
</dbReference>
<keyword evidence="2" id="KW-0812">Transmembrane</keyword>
<protein>
    <submittedName>
        <fullName evidence="3">Cell division and transport-associated protein TolA</fullName>
    </submittedName>
</protein>
<gene>
    <name evidence="3" type="ORF">SAMN05661003_11026</name>
</gene>
<dbReference type="Proteomes" id="UP000243205">
    <property type="component" value="Unassembled WGS sequence"/>
</dbReference>
<feature type="region of interest" description="Disordered" evidence="1">
    <location>
        <begin position="176"/>
        <end position="195"/>
    </location>
</feature>
<dbReference type="SUPFAM" id="SSF74653">
    <property type="entry name" value="TolA/TonB C-terminal domain"/>
    <property type="match status" value="1"/>
</dbReference>
<evidence type="ECO:0000313" key="3">
    <source>
        <dbReference type="EMBL" id="SDE40301.1"/>
    </source>
</evidence>